<dbReference type="EMBL" id="CP006259">
    <property type="protein sequence ID" value="AGS67129.1"/>
    <property type="molecule type" value="Genomic_DNA"/>
</dbReference>
<keyword evidence="4" id="KW-1185">Reference proteome</keyword>
<dbReference type="EMBL" id="CP006259">
    <property type="protein sequence ID" value="AGS73565.1"/>
    <property type="molecule type" value="Genomic_DNA"/>
</dbReference>
<evidence type="ECO:0000256" key="1">
    <source>
        <dbReference type="SAM" id="MobiDB-lite"/>
    </source>
</evidence>
<dbReference type="KEGG" id="sci:B446_01475"/>
<dbReference type="HOGENOM" id="CLU_2703129_0_0_11"/>
<evidence type="ECO:0000313" key="4">
    <source>
        <dbReference type="Proteomes" id="UP000015423"/>
    </source>
</evidence>
<gene>
    <name evidence="2" type="ORF">B446_01475</name>
    <name evidence="3" type="ORF">B446_33815</name>
</gene>
<dbReference type="KEGG" id="sci:B446_33815"/>
<reference evidence="2 4" key="2">
    <citation type="journal article" date="2013" name="J. Biotechnol.">
        <title>Complete genome sequence of the kirromycin producer Streptomyces collinus Tu 365 consisting of a linear chromosome and two linear plasmids.</title>
        <authorList>
            <person name="Ruckert C."/>
            <person name="Szczepanowski R."/>
            <person name="Albersmeier A."/>
            <person name="Goesmann A."/>
            <person name="Iftime D."/>
            <person name="Musiol E.M."/>
            <person name="Blin K."/>
            <person name="Wohlleben W."/>
            <person name="Puhler A."/>
            <person name="Kalinowski J."/>
            <person name="Weber T."/>
        </authorList>
    </citation>
    <scope>NUCLEOTIDE SEQUENCE [LARGE SCALE GENOMIC DNA]</scope>
    <source>
        <strain evidence="4">DSM 40733 / Tue 365</strain>
        <strain evidence="2">Tu 365</strain>
    </source>
</reference>
<reference evidence="2" key="3">
    <citation type="submission" date="2015-08" db="EMBL/GenBank/DDBJ databases">
        <authorList>
            <person name="Weber T."/>
            <person name="Iftime D."/>
        </authorList>
    </citation>
    <scope>NUCLEOTIDE SEQUENCE</scope>
    <source>
        <strain evidence="2">Tu 365</strain>
    </source>
</reference>
<dbReference type="RefSeq" id="WP_020937615.1">
    <property type="nucleotide sequence ID" value="NC_021985.1"/>
</dbReference>
<dbReference type="STRING" id="1214242.B446_01475"/>
<dbReference type="Proteomes" id="UP000015423">
    <property type="component" value="Chromosome"/>
</dbReference>
<evidence type="ECO:0000313" key="3">
    <source>
        <dbReference type="EMBL" id="AGS73565.1"/>
    </source>
</evidence>
<accession>S5UVN2</accession>
<reference evidence="4" key="1">
    <citation type="submission" date="2012-10" db="EMBL/GenBank/DDBJ databases">
        <title>The complete genome sequence of Streptomyces collinus Tu 365.</title>
        <authorList>
            <person name="Ruckert C."/>
            <person name="Szczepanowski R."/>
            <person name="Goesmann A."/>
            <person name="Pross E.K."/>
            <person name="Musiol E.M."/>
            <person name="Blin K."/>
            <person name="Wohlleben W."/>
            <person name="Puhler A."/>
            <person name="Weber T."/>
            <person name="Kalinowski J."/>
        </authorList>
    </citation>
    <scope>NUCLEOTIDE SEQUENCE [LARGE SCALE GENOMIC DNA]</scope>
    <source>
        <strain evidence="4">DSM 40733 / Tue 365</strain>
    </source>
</reference>
<name>S5UVN2_STRC3</name>
<sequence length="73" mass="7994">MLRTGGDREYLSSPAVRESGERTGRYGRGTGTLFLGADGESRISAEELAVAVLDVLRTGHRPALHRRPCHRMS</sequence>
<dbReference type="PATRIC" id="fig|1214242.5.peg.304"/>
<organism evidence="2 4">
    <name type="scientific">Streptomyces collinus (strain DSM 40733 / Tue 365)</name>
    <dbReference type="NCBI Taxonomy" id="1214242"/>
    <lineage>
        <taxon>Bacteria</taxon>
        <taxon>Bacillati</taxon>
        <taxon>Actinomycetota</taxon>
        <taxon>Actinomycetes</taxon>
        <taxon>Kitasatosporales</taxon>
        <taxon>Streptomycetaceae</taxon>
        <taxon>Streptomyces</taxon>
    </lineage>
</organism>
<feature type="region of interest" description="Disordered" evidence="1">
    <location>
        <begin position="1"/>
        <end position="30"/>
    </location>
</feature>
<feature type="compositionally biased region" description="Basic and acidic residues" evidence="1">
    <location>
        <begin position="1"/>
        <end position="10"/>
    </location>
</feature>
<evidence type="ECO:0000313" key="2">
    <source>
        <dbReference type="EMBL" id="AGS67129.1"/>
    </source>
</evidence>
<protein>
    <submittedName>
        <fullName evidence="2">Uncharacterized protein</fullName>
    </submittedName>
</protein>
<proteinExistence type="predicted"/>
<dbReference type="AlphaFoldDB" id="S5UVN2"/>